<dbReference type="OrthoDB" id="3174329at2759"/>
<dbReference type="InterPro" id="IPR043504">
    <property type="entry name" value="Peptidase_S1_PA_chymotrypsin"/>
</dbReference>
<feature type="chain" id="PRO_5035802014" description="Peptidase S1 domain-containing protein" evidence="6">
    <location>
        <begin position="19"/>
        <end position="422"/>
    </location>
</feature>
<feature type="domain" description="Peptidase S1" evidence="7">
    <location>
        <begin position="127"/>
        <end position="369"/>
    </location>
</feature>
<dbReference type="SUPFAM" id="SSF50494">
    <property type="entry name" value="Trypsin-like serine proteases"/>
    <property type="match status" value="1"/>
</dbReference>
<dbReference type="InterPro" id="IPR001254">
    <property type="entry name" value="Trypsin_dom"/>
</dbReference>
<dbReference type="Proteomes" id="UP000494256">
    <property type="component" value="Unassembled WGS sequence"/>
</dbReference>
<dbReference type="PANTHER" id="PTHR24276:SF98">
    <property type="entry name" value="FI18310P1-RELATED"/>
    <property type="match status" value="1"/>
</dbReference>
<evidence type="ECO:0000256" key="3">
    <source>
        <dbReference type="ARBA" id="ARBA00022801"/>
    </source>
</evidence>
<keyword evidence="5" id="KW-1015">Disulfide bond</keyword>
<dbReference type="CDD" id="cd00190">
    <property type="entry name" value="Tryp_SPc"/>
    <property type="match status" value="1"/>
</dbReference>
<dbReference type="Pfam" id="PF00089">
    <property type="entry name" value="Trypsin"/>
    <property type="match status" value="1"/>
</dbReference>
<evidence type="ECO:0000256" key="5">
    <source>
        <dbReference type="ARBA" id="ARBA00023157"/>
    </source>
</evidence>
<dbReference type="GO" id="GO:0004252">
    <property type="term" value="F:serine-type endopeptidase activity"/>
    <property type="evidence" value="ECO:0007669"/>
    <property type="project" value="InterPro"/>
</dbReference>
<dbReference type="InterPro" id="IPR009003">
    <property type="entry name" value="Peptidase_S1_PA"/>
</dbReference>
<keyword evidence="3" id="KW-0378">Hydrolase</keyword>
<evidence type="ECO:0000256" key="2">
    <source>
        <dbReference type="ARBA" id="ARBA00022670"/>
    </source>
</evidence>
<keyword evidence="6" id="KW-0732">Signal</keyword>
<keyword evidence="2" id="KW-0645">Protease</keyword>
<dbReference type="PANTHER" id="PTHR24276">
    <property type="entry name" value="POLYSERASE-RELATED"/>
    <property type="match status" value="1"/>
</dbReference>
<dbReference type="InterPro" id="IPR050430">
    <property type="entry name" value="Peptidase_S1"/>
</dbReference>
<dbReference type="SMART" id="SM00020">
    <property type="entry name" value="Tryp_SPc"/>
    <property type="match status" value="1"/>
</dbReference>
<evidence type="ECO:0000256" key="1">
    <source>
        <dbReference type="ARBA" id="ARBA00007664"/>
    </source>
</evidence>
<dbReference type="EMBL" id="CADEBD010000286">
    <property type="protein sequence ID" value="CAB3229743.1"/>
    <property type="molecule type" value="Genomic_DNA"/>
</dbReference>
<dbReference type="InterPro" id="IPR018114">
    <property type="entry name" value="TRYPSIN_HIS"/>
</dbReference>
<feature type="signal peptide" evidence="6">
    <location>
        <begin position="1"/>
        <end position="18"/>
    </location>
</feature>
<proteinExistence type="inferred from homology"/>
<comment type="similarity">
    <text evidence="1">Belongs to the peptidase S1 family.</text>
</comment>
<evidence type="ECO:0000313" key="9">
    <source>
        <dbReference type="Proteomes" id="UP000494256"/>
    </source>
</evidence>
<evidence type="ECO:0000256" key="4">
    <source>
        <dbReference type="ARBA" id="ARBA00022825"/>
    </source>
</evidence>
<evidence type="ECO:0000313" key="8">
    <source>
        <dbReference type="EMBL" id="CAB3229743.1"/>
    </source>
</evidence>
<dbReference type="AlphaFoldDB" id="A0A8S0Z9K2"/>
<dbReference type="PRINTS" id="PR00722">
    <property type="entry name" value="CHYMOTRYPSIN"/>
</dbReference>
<protein>
    <recommendedName>
        <fullName evidence="7">Peptidase S1 domain-containing protein</fullName>
    </recommendedName>
</protein>
<accession>A0A8S0Z9K2</accession>
<dbReference type="PROSITE" id="PS00134">
    <property type="entry name" value="TRYPSIN_HIS"/>
    <property type="match status" value="1"/>
</dbReference>
<name>A0A8S0Z9K2_ARCPL</name>
<dbReference type="PROSITE" id="PS50240">
    <property type="entry name" value="TRYPSIN_DOM"/>
    <property type="match status" value="1"/>
</dbReference>
<dbReference type="InterPro" id="IPR001314">
    <property type="entry name" value="Peptidase_S1A"/>
</dbReference>
<dbReference type="Gene3D" id="2.40.10.10">
    <property type="entry name" value="Trypsin-like serine proteases"/>
    <property type="match status" value="1"/>
</dbReference>
<evidence type="ECO:0000259" key="7">
    <source>
        <dbReference type="PROSITE" id="PS50240"/>
    </source>
</evidence>
<gene>
    <name evidence="8" type="ORF">APLA_LOCUS4306</name>
</gene>
<reference evidence="8 9" key="1">
    <citation type="submission" date="2020-04" db="EMBL/GenBank/DDBJ databases">
        <authorList>
            <person name="Wallbank WR R."/>
            <person name="Pardo Diaz C."/>
            <person name="Kozak K."/>
            <person name="Martin S."/>
            <person name="Jiggins C."/>
            <person name="Moest M."/>
            <person name="Warren A I."/>
            <person name="Byers J.R.P. K."/>
            <person name="Montejo-Kovacevich G."/>
            <person name="Yen C E."/>
        </authorList>
    </citation>
    <scope>NUCLEOTIDE SEQUENCE [LARGE SCALE GENOMIC DNA]</scope>
</reference>
<dbReference type="GO" id="GO:0006508">
    <property type="term" value="P:proteolysis"/>
    <property type="evidence" value="ECO:0007669"/>
    <property type="project" value="UniProtKB-KW"/>
</dbReference>
<organism evidence="8 9">
    <name type="scientific">Arctia plantaginis</name>
    <name type="common">Wood tiger moth</name>
    <name type="synonym">Phalaena plantaginis</name>
    <dbReference type="NCBI Taxonomy" id="874455"/>
    <lineage>
        <taxon>Eukaryota</taxon>
        <taxon>Metazoa</taxon>
        <taxon>Ecdysozoa</taxon>
        <taxon>Arthropoda</taxon>
        <taxon>Hexapoda</taxon>
        <taxon>Insecta</taxon>
        <taxon>Pterygota</taxon>
        <taxon>Neoptera</taxon>
        <taxon>Endopterygota</taxon>
        <taxon>Lepidoptera</taxon>
        <taxon>Glossata</taxon>
        <taxon>Ditrysia</taxon>
        <taxon>Noctuoidea</taxon>
        <taxon>Erebidae</taxon>
        <taxon>Arctiinae</taxon>
        <taxon>Arctia</taxon>
    </lineage>
</organism>
<comment type="caution">
    <text evidence="8">The sequence shown here is derived from an EMBL/GenBank/DDBJ whole genome shotgun (WGS) entry which is preliminary data.</text>
</comment>
<sequence length="422" mass="47391">MWRSIATIAAIWIGDVISASDEISAMDSAVTLEKANGTGTSESDASSLDIHFEAPHVIEPQQINFHLESPDENNVPKINFRFEIPTKSNPLFQGQALEPDGRRRYHKAVLRSLNMKPQVVNKNNMRIRMGNATDTKNFPYMAAIIINGRVWCAGSLVDENWVLTAAHCLNFVLHVSPLKSLGNYVKVRVGSAHPHEGGMLLDVVGAVRHPKFEEEPVPHADVALLKLSQNIKRFDRFINIIKIYEGVAEPFAQSFISVSGWGTNRGTDTAFRDHTPDMGYARLKVRSQSYCMDAYQLVNGFQFTEDFFCASLRNGSRDLCLFDAGAPAVQRNRLMGIMSFGPERCGHEFQPAVFIKAFYFRDFVKSTISSYKTTEELIEAMAVAHPEVRIPHVKMYSEEEDMLMLPGEDPENMATMPDNMHD</sequence>
<evidence type="ECO:0000256" key="6">
    <source>
        <dbReference type="SAM" id="SignalP"/>
    </source>
</evidence>
<keyword evidence="4" id="KW-0720">Serine protease</keyword>